<feature type="transmembrane region" description="Helical" evidence="6">
    <location>
        <begin position="39"/>
        <end position="61"/>
    </location>
</feature>
<accession>A0A9N9URT9</accession>
<evidence type="ECO:0008006" key="9">
    <source>
        <dbReference type="Google" id="ProtNLM"/>
    </source>
</evidence>
<dbReference type="GO" id="GO:0008381">
    <property type="term" value="F:mechanosensitive monoatomic ion channel activity"/>
    <property type="evidence" value="ECO:0007669"/>
    <property type="project" value="TreeGrafter"/>
</dbReference>
<keyword evidence="3 6" id="KW-1133">Transmembrane helix</keyword>
<dbReference type="Proteomes" id="UP000754883">
    <property type="component" value="Unassembled WGS sequence"/>
</dbReference>
<dbReference type="OrthoDB" id="10010920at2759"/>
<proteinExistence type="predicted"/>
<dbReference type="FunFam" id="1.10.1200.120:FF:000004">
    <property type="entry name" value="Ion channel, putative"/>
    <property type="match status" value="1"/>
</dbReference>
<evidence type="ECO:0000313" key="8">
    <source>
        <dbReference type="Proteomes" id="UP000754883"/>
    </source>
</evidence>
<evidence type="ECO:0000256" key="6">
    <source>
        <dbReference type="SAM" id="Phobius"/>
    </source>
</evidence>
<evidence type="ECO:0000256" key="1">
    <source>
        <dbReference type="ARBA" id="ARBA00004141"/>
    </source>
</evidence>
<comment type="caution">
    <text evidence="7">The sequence shown here is derived from an EMBL/GenBank/DDBJ whole genome shotgun (WGS) entry which is preliminary data.</text>
</comment>
<evidence type="ECO:0000256" key="2">
    <source>
        <dbReference type="ARBA" id="ARBA00022692"/>
    </source>
</evidence>
<keyword evidence="2 6" id="KW-0812">Transmembrane</keyword>
<evidence type="ECO:0000256" key="5">
    <source>
        <dbReference type="SAM" id="MobiDB-lite"/>
    </source>
</evidence>
<dbReference type="InterPro" id="IPR036019">
    <property type="entry name" value="MscL_channel"/>
</dbReference>
<feature type="transmembrane region" description="Helical" evidence="6">
    <location>
        <begin position="125"/>
        <end position="149"/>
    </location>
</feature>
<dbReference type="GO" id="GO:0016020">
    <property type="term" value="C:membrane"/>
    <property type="evidence" value="ECO:0007669"/>
    <property type="project" value="UniProtKB-SubCell"/>
</dbReference>
<evidence type="ECO:0000256" key="4">
    <source>
        <dbReference type="ARBA" id="ARBA00023136"/>
    </source>
</evidence>
<dbReference type="Pfam" id="PF01741">
    <property type="entry name" value="MscL"/>
    <property type="match status" value="1"/>
</dbReference>
<dbReference type="InterPro" id="IPR037673">
    <property type="entry name" value="MSC/AndL"/>
</dbReference>
<sequence>MSAQDQRGPPMFRDEAAASETDSLLERGQRKAKRLFDGFVDFAFSGNILQIAFGLIIASIFTDLVKSFVGDILMPPLSVILPLKKNIEEKFAILRVGDTYNKTVGYNTLKQAQNDGAVVMAYGLFIYQVVSFFMIGLALYALALLYTAFSSDPIIKHTKKCKYCRQRINEKSMRCIHCTSWLDGREERVRF</sequence>
<dbReference type="EMBL" id="CABFNO020001546">
    <property type="protein sequence ID" value="CAG9997950.1"/>
    <property type="molecule type" value="Genomic_DNA"/>
</dbReference>
<name>A0A9N9URT9_9HYPO</name>
<dbReference type="PANTHER" id="PTHR30266">
    <property type="entry name" value="MECHANOSENSITIVE CHANNEL MSCL"/>
    <property type="match status" value="1"/>
</dbReference>
<dbReference type="SUPFAM" id="SSF81330">
    <property type="entry name" value="Gated mechanosensitive channel"/>
    <property type="match status" value="1"/>
</dbReference>
<reference evidence="8" key="1">
    <citation type="submission" date="2019-06" db="EMBL/GenBank/DDBJ databases">
        <authorList>
            <person name="Broberg M."/>
        </authorList>
    </citation>
    <scope>NUCLEOTIDE SEQUENCE [LARGE SCALE GENOMIC DNA]</scope>
</reference>
<gene>
    <name evidence="7" type="ORF">CBYS24578_00003394</name>
</gene>
<evidence type="ECO:0000256" key="3">
    <source>
        <dbReference type="ARBA" id="ARBA00022989"/>
    </source>
</evidence>
<keyword evidence="4 6" id="KW-0472">Membrane</keyword>
<dbReference type="Gene3D" id="1.10.1200.120">
    <property type="entry name" value="Large-conductance mechanosensitive channel, MscL, domain 1"/>
    <property type="match status" value="1"/>
</dbReference>
<evidence type="ECO:0000313" key="7">
    <source>
        <dbReference type="EMBL" id="CAG9997950.1"/>
    </source>
</evidence>
<dbReference type="AlphaFoldDB" id="A0A9N9URT9"/>
<protein>
    <recommendedName>
        <fullName evidence="9">Large-conductance mechanosensitive channel</fullName>
    </recommendedName>
</protein>
<feature type="region of interest" description="Disordered" evidence="5">
    <location>
        <begin position="1"/>
        <end position="23"/>
    </location>
</feature>
<reference evidence="7 8" key="2">
    <citation type="submission" date="2021-10" db="EMBL/GenBank/DDBJ databases">
        <authorList>
            <person name="Piombo E."/>
        </authorList>
    </citation>
    <scope>NUCLEOTIDE SEQUENCE [LARGE SCALE GENOMIC DNA]</scope>
</reference>
<comment type="subcellular location">
    <subcellularLocation>
        <location evidence="1">Membrane</location>
        <topology evidence="1">Multi-pass membrane protein</topology>
    </subcellularLocation>
</comment>
<keyword evidence="8" id="KW-1185">Reference proteome</keyword>
<organism evidence="7 8">
    <name type="scientific">Clonostachys byssicola</name>
    <dbReference type="NCBI Taxonomy" id="160290"/>
    <lineage>
        <taxon>Eukaryota</taxon>
        <taxon>Fungi</taxon>
        <taxon>Dikarya</taxon>
        <taxon>Ascomycota</taxon>
        <taxon>Pezizomycotina</taxon>
        <taxon>Sordariomycetes</taxon>
        <taxon>Hypocreomycetidae</taxon>
        <taxon>Hypocreales</taxon>
        <taxon>Bionectriaceae</taxon>
        <taxon>Clonostachys</taxon>
    </lineage>
</organism>
<dbReference type="PANTHER" id="PTHR30266:SF2">
    <property type="entry name" value="LARGE-CONDUCTANCE MECHANOSENSITIVE CHANNEL"/>
    <property type="match status" value="1"/>
</dbReference>